<comment type="caution">
    <text evidence="5">The sequence shown here is derived from an EMBL/GenBank/DDBJ whole genome shotgun (WGS) entry which is preliminary data.</text>
</comment>
<keyword evidence="6" id="KW-1185">Reference proteome</keyword>
<organism evidence="5 6">
    <name type="scientific">Punica granatum</name>
    <name type="common">Pomegranate</name>
    <dbReference type="NCBI Taxonomy" id="22663"/>
    <lineage>
        <taxon>Eukaryota</taxon>
        <taxon>Viridiplantae</taxon>
        <taxon>Streptophyta</taxon>
        <taxon>Embryophyta</taxon>
        <taxon>Tracheophyta</taxon>
        <taxon>Spermatophyta</taxon>
        <taxon>Magnoliopsida</taxon>
        <taxon>eudicotyledons</taxon>
        <taxon>Gunneridae</taxon>
        <taxon>Pentapetalae</taxon>
        <taxon>rosids</taxon>
        <taxon>malvids</taxon>
        <taxon>Myrtales</taxon>
        <taxon>Lythraceae</taxon>
        <taxon>Punica</taxon>
    </lineage>
</organism>
<dbReference type="EMBL" id="PGOL01008850">
    <property type="protein sequence ID" value="PKI31413.1"/>
    <property type="molecule type" value="Genomic_DNA"/>
</dbReference>
<dbReference type="PANTHER" id="PTHR31636">
    <property type="entry name" value="OSJNBA0084A10.13 PROTEIN-RELATED"/>
    <property type="match status" value="1"/>
</dbReference>
<reference evidence="5 6" key="1">
    <citation type="submission" date="2017-11" db="EMBL/GenBank/DDBJ databases">
        <title>De-novo sequencing of pomegranate (Punica granatum L.) genome.</title>
        <authorList>
            <person name="Akparov Z."/>
            <person name="Amiraslanov A."/>
            <person name="Hajiyeva S."/>
            <person name="Abbasov M."/>
            <person name="Kaur K."/>
            <person name="Hamwieh A."/>
            <person name="Solovyev V."/>
            <person name="Salamov A."/>
            <person name="Braich B."/>
            <person name="Kosarev P."/>
            <person name="Mahmoud A."/>
            <person name="Hajiyev E."/>
            <person name="Babayeva S."/>
            <person name="Izzatullayeva V."/>
            <person name="Mammadov A."/>
            <person name="Mammadov A."/>
            <person name="Sharifova S."/>
            <person name="Ojaghi J."/>
            <person name="Eynullazada K."/>
            <person name="Bayramov B."/>
            <person name="Abdulazimova A."/>
            <person name="Shahmuradov I."/>
        </authorList>
    </citation>
    <scope>NUCLEOTIDE SEQUENCE [LARGE SCALE GENOMIC DNA]</scope>
    <source>
        <strain evidence="6">cv. AG2017</strain>
        <tissue evidence="5">Leaf</tissue>
    </source>
</reference>
<dbReference type="Proteomes" id="UP000233551">
    <property type="component" value="Unassembled WGS sequence"/>
</dbReference>
<proteinExistence type="inferred from homology"/>
<feature type="region of interest" description="Disordered" evidence="4">
    <location>
        <begin position="184"/>
        <end position="246"/>
    </location>
</feature>
<dbReference type="InterPro" id="IPR005202">
    <property type="entry name" value="TF_GRAS"/>
</dbReference>
<evidence type="ECO:0000313" key="6">
    <source>
        <dbReference type="Proteomes" id="UP000233551"/>
    </source>
</evidence>
<feature type="compositionally biased region" description="Polar residues" evidence="4">
    <location>
        <begin position="184"/>
        <end position="201"/>
    </location>
</feature>
<dbReference type="PROSITE" id="PS50985">
    <property type="entry name" value="GRAS"/>
    <property type="match status" value="1"/>
</dbReference>
<evidence type="ECO:0000256" key="3">
    <source>
        <dbReference type="PROSITE-ProRule" id="PRU01191"/>
    </source>
</evidence>
<dbReference type="STRING" id="22663.A0A2I0HIG8"/>
<accession>A0A2I0HIG8</accession>
<evidence type="ECO:0000256" key="1">
    <source>
        <dbReference type="ARBA" id="ARBA00023015"/>
    </source>
</evidence>
<comment type="similarity">
    <text evidence="3">Belongs to the GRAS family.</text>
</comment>
<sequence>MKPDVFVPSVVNGSHKSPFFMTRFKEALHHFSALFDMMDVNMPWDSPERMFIEEEYYGRGAINVISCEGTERFERPETYKQWQNRVAKAGFRQVPLDRGLLEIYQARLKEHCNGDLMVYEDNKWLLQGYQGRIIYASSGWTSVNFNLIPSFYLSASPTVMPEQSKLRSAQALLRLRFLPRRSTPQRLDSANPLGDSSSRGFGQTAPVEKQREGSRSGLGQALKEAKPKQRVTRRQGQGQGQALKDKEQESKFFILEVKE</sequence>
<evidence type="ECO:0000313" key="5">
    <source>
        <dbReference type="EMBL" id="PKI31413.1"/>
    </source>
</evidence>
<gene>
    <name evidence="5" type="ORF">CRG98_048200</name>
</gene>
<comment type="caution">
    <text evidence="3">Lacks conserved residue(s) required for the propagation of feature annotation.</text>
</comment>
<name>A0A2I0HIG8_PUNGR</name>
<dbReference type="Pfam" id="PF03514">
    <property type="entry name" value="GRAS"/>
    <property type="match status" value="1"/>
</dbReference>
<evidence type="ECO:0000256" key="4">
    <source>
        <dbReference type="SAM" id="MobiDB-lite"/>
    </source>
</evidence>
<feature type="region of interest" description="SAW" evidence="3">
    <location>
        <begin position="66"/>
        <end position="141"/>
    </location>
</feature>
<keyword evidence="1" id="KW-0805">Transcription regulation</keyword>
<protein>
    <submittedName>
        <fullName evidence="5">Uncharacterized protein</fullName>
    </submittedName>
</protein>
<keyword evidence="2" id="KW-0804">Transcription</keyword>
<evidence type="ECO:0000256" key="2">
    <source>
        <dbReference type="ARBA" id="ARBA00023163"/>
    </source>
</evidence>
<dbReference type="AlphaFoldDB" id="A0A2I0HIG8"/>